<evidence type="ECO:0000313" key="1">
    <source>
        <dbReference type="EMBL" id="KXS11195.1"/>
    </source>
</evidence>
<dbReference type="AlphaFoldDB" id="A0A139A406"/>
<dbReference type="EMBL" id="KQ965806">
    <property type="protein sequence ID" value="KXS11195.1"/>
    <property type="molecule type" value="Genomic_DNA"/>
</dbReference>
<organism evidence="1 2">
    <name type="scientific">Gonapodya prolifera (strain JEL478)</name>
    <name type="common">Monoblepharis prolifera</name>
    <dbReference type="NCBI Taxonomy" id="1344416"/>
    <lineage>
        <taxon>Eukaryota</taxon>
        <taxon>Fungi</taxon>
        <taxon>Fungi incertae sedis</taxon>
        <taxon>Chytridiomycota</taxon>
        <taxon>Chytridiomycota incertae sedis</taxon>
        <taxon>Monoblepharidomycetes</taxon>
        <taxon>Monoblepharidales</taxon>
        <taxon>Gonapodyaceae</taxon>
        <taxon>Gonapodya</taxon>
    </lineage>
</organism>
<evidence type="ECO:0000313" key="2">
    <source>
        <dbReference type="Proteomes" id="UP000070544"/>
    </source>
</evidence>
<name>A0A139A406_GONPJ</name>
<accession>A0A139A406</accession>
<sequence length="152" mass="17016">MAIAKPFGSFASLWKAADAAARDGPDRYYETVYVAMETFINLWTSDDTVALPHLQVYSYRKVLSLLLGSSYGKDVVSHALPLKFIDNWVQKLSVVVLCASESRALRRIVLERSFGFLTQVITVVTIAMERALRSQEETGIPYDPTSELHPIC</sequence>
<reference evidence="1 2" key="1">
    <citation type="journal article" date="2015" name="Genome Biol. Evol.">
        <title>Phylogenomic analyses indicate that early fungi evolved digesting cell walls of algal ancestors of land plants.</title>
        <authorList>
            <person name="Chang Y."/>
            <person name="Wang S."/>
            <person name="Sekimoto S."/>
            <person name="Aerts A.L."/>
            <person name="Choi C."/>
            <person name="Clum A."/>
            <person name="LaButti K.M."/>
            <person name="Lindquist E.A."/>
            <person name="Yee Ngan C."/>
            <person name="Ohm R.A."/>
            <person name="Salamov A.A."/>
            <person name="Grigoriev I.V."/>
            <person name="Spatafora J.W."/>
            <person name="Berbee M.L."/>
        </authorList>
    </citation>
    <scope>NUCLEOTIDE SEQUENCE [LARGE SCALE GENOMIC DNA]</scope>
    <source>
        <strain evidence="1 2">JEL478</strain>
    </source>
</reference>
<protein>
    <submittedName>
        <fullName evidence="1">Uncharacterized protein</fullName>
    </submittedName>
</protein>
<gene>
    <name evidence="1" type="ORF">M427DRAFT_36104</name>
</gene>
<dbReference type="Proteomes" id="UP000070544">
    <property type="component" value="Unassembled WGS sequence"/>
</dbReference>
<keyword evidence="2" id="KW-1185">Reference proteome</keyword>
<proteinExistence type="predicted"/>